<dbReference type="GeneID" id="66104036"/>
<proteinExistence type="predicted"/>
<reference evidence="1" key="1">
    <citation type="submission" date="2020-11" db="EMBL/GenBank/DDBJ databases">
        <title>Adaptations for nitrogen fixation in a non-lichenized fungal sporocarp promotes dispersal by wood-feeding termites.</title>
        <authorList>
            <consortium name="DOE Joint Genome Institute"/>
            <person name="Koch R.A."/>
            <person name="Yoon G."/>
            <person name="Arayal U."/>
            <person name="Lail K."/>
            <person name="Amirebrahimi M."/>
            <person name="Labutti K."/>
            <person name="Lipzen A."/>
            <person name="Riley R."/>
            <person name="Barry K."/>
            <person name="Henrissat B."/>
            <person name="Grigoriev I.V."/>
            <person name="Herr J.R."/>
            <person name="Aime M.C."/>
        </authorList>
    </citation>
    <scope>NUCLEOTIDE SEQUENCE</scope>
    <source>
        <strain evidence="1">MCA 3950</strain>
    </source>
</reference>
<organism evidence="1 2">
    <name type="scientific">Guyanagaster necrorhizus</name>
    <dbReference type="NCBI Taxonomy" id="856835"/>
    <lineage>
        <taxon>Eukaryota</taxon>
        <taxon>Fungi</taxon>
        <taxon>Dikarya</taxon>
        <taxon>Basidiomycota</taxon>
        <taxon>Agaricomycotina</taxon>
        <taxon>Agaricomycetes</taxon>
        <taxon>Agaricomycetidae</taxon>
        <taxon>Agaricales</taxon>
        <taxon>Marasmiineae</taxon>
        <taxon>Physalacriaceae</taxon>
        <taxon>Guyanagaster</taxon>
    </lineage>
</organism>
<dbReference type="AlphaFoldDB" id="A0A9P7VHL8"/>
<dbReference type="Proteomes" id="UP000812287">
    <property type="component" value="Unassembled WGS sequence"/>
</dbReference>
<name>A0A9P7VHL8_9AGAR</name>
<evidence type="ECO:0000313" key="1">
    <source>
        <dbReference type="EMBL" id="KAG7440084.1"/>
    </source>
</evidence>
<dbReference type="PANTHER" id="PTHR35179">
    <property type="entry name" value="PROTEIN CBG02620"/>
    <property type="match status" value="1"/>
</dbReference>
<gene>
    <name evidence="1" type="ORF">BT62DRAFT_643654</name>
</gene>
<dbReference type="EMBL" id="MU250577">
    <property type="protein sequence ID" value="KAG7440084.1"/>
    <property type="molecule type" value="Genomic_DNA"/>
</dbReference>
<sequence>MDLGPFIYNKPRKFIRNIMHGLDPDPLQTIYPPAAIQEDGRKVEITGPRYLGSYSWLTGRTPRILVPGAPRIWVDRPTPFTLSPDSGFQSCDHNAYQLPPYPLLPIFLAVTTTFDWSSVDVVADCHSFLRLIAFATGQRHDFRMDLQLAGSKTVLCTRWEPKVLMSADPGGYGRNFERMLTRPAPGCTNAASHHRVITYDLAGMKLVVRAEVDACLPSGKAAAAHAQQQQQPHVPPQSALVELTTKSKNNCSRASRMAYKHMQMCLAQTPNLICGTHQYGVFGKVVRREMSDEGRGQREAKLRLLRDALGSIQQLVVDAGRGGRLTLVYKDRVLKLYRRSSMNSLLPEEYMRMFQPNASVFFRLFNR</sequence>
<protein>
    <submittedName>
        <fullName evidence="1">Uncharacterized protein</fullName>
    </submittedName>
</protein>
<dbReference type="RefSeq" id="XP_043033584.1">
    <property type="nucleotide sequence ID" value="XM_043181740.1"/>
</dbReference>
<accession>A0A9P7VHL8</accession>
<comment type="caution">
    <text evidence="1">The sequence shown here is derived from an EMBL/GenBank/DDBJ whole genome shotgun (WGS) entry which is preliminary data.</text>
</comment>
<keyword evidence="2" id="KW-1185">Reference proteome</keyword>
<dbReference type="PANTHER" id="PTHR35179:SF2">
    <property type="entry name" value="START DOMAIN-CONTAINING PROTEIN"/>
    <property type="match status" value="1"/>
</dbReference>
<evidence type="ECO:0000313" key="2">
    <source>
        <dbReference type="Proteomes" id="UP000812287"/>
    </source>
</evidence>
<dbReference type="OrthoDB" id="420564at2759"/>